<dbReference type="EMBL" id="MT143785">
    <property type="protein sequence ID" value="QJB02462.1"/>
    <property type="molecule type" value="Genomic_DNA"/>
</dbReference>
<evidence type="ECO:0000313" key="1">
    <source>
        <dbReference type="EMBL" id="QJA98658.1"/>
    </source>
</evidence>
<sequence length="66" mass="7944">MKQLVNNSKNILIEWRCSNMVKDFIKGRISKERFYLAMDRIKREVDSQIELGFELPDEVNRKHVFS</sequence>
<name>A0A6M3MCG6_9ZZZZ</name>
<proteinExistence type="predicted"/>
<protein>
    <submittedName>
        <fullName evidence="2">Uncharacterized protein</fullName>
    </submittedName>
</protein>
<dbReference type="AlphaFoldDB" id="A0A6M3MCG6"/>
<reference evidence="2" key="1">
    <citation type="submission" date="2020-03" db="EMBL/GenBank/DDBJ databases">
        <title>The deep terrestrial virosphere.</title>
        <authorList>
            <person name="Holmfeldt K."/>
            <person name="Nilsson E."/>
            <person name="Simone D."/>
            <person name="Lopez-Fernandez M."/>
            <person name="Wu X."/>
            <person name="de Brujin I."/>
            <person name="Lundin D."/>
            <person name="Andersson A."/>
            <person name="Bertilsson S."/>
            <person name="Dopson M."/>
        </authorList>
    </citation>
    <scope>NUCLEOTIDE SEQUENCE</scope>
    <source>
        <strain evidence="1">MM171A01652</strain>
        <strain evidence="2">MM171B01257</strain>
    </source>
</reference>
<gene>
    <name evidence="1" type="ORF">MM171A01652_0009</name>
    <name evidence="2" type="ORF">MM171B01257_0008</name>
</gene>
<accession>A0A6M3MCG6</accession>
<organism evidence="2">
    <name type="scientific">viral metagenome</name>
    <dbReference type="NCBI Taxonomy" id="1070528"/>
    <lineage>
        <taxon>unclassified sequences</taxon>
        <taxon>metagenomes</taxon>
        <taxon>organismal metagenomes</taxon>
    </lineage>
</organism>
<dbReference type="EMBL" id="MT143598">
    <property type="protein sequence ID" value="QJA98658.1"/>
    <property type="molecule type" value="Genomic_DNA"/>
</dbReference>
<evidence type="ECO:0000313" key="2">
    <source>
        <dbReference type="EMBL" id="QJB02462.1"/>
    </source>
</evidence>